<proteinExistence type="inferred from homology"/>
<organism evidence="3 4">
    <name type="scientific">Pseudomonas aegrilactucae</name>
    <dbReference type="NCBI Taxonomy" id="2854028"/>
    <lineage>
        <taxon>Bacteria</taxon>
        <taxon>Pseudomonadati</taxon>
        <taxon>Pseudomonadota</taxon>
        <taxon>Gammaproteobacteria</taxon>
        <taxon>Pseudomonadales</taxon>
        <taxon>Pseudomonadaceae</taxon>
        <taxon>Pseudomonas</taxon>
    </lineage>
</organism>
<protein>
    <submittedName>
        <fullName evidence="3">Carbon-nitrogen hydrolase</fullName>
    </submittedName>
</protein>
<dbReference type="GO" id="GO:0050126">
    <property type="term" value="F:N-carbamoylputrescine amidase activity"/>
    <property type="evidence" value="ECO:0007669"/>
    <property type="project" value="TreeGrafter"/>
</dbReference>
<dbReference type="InterPro" id="IPR001110">
    <property type="entry name" value="UPF0012_CS"/>
</dbReference>
<name>A0A9Q2XLC8_9PSED</name>
<comment type="caution">
    <text evidence="3">The sequence shown here is derived from an EMBL/GenBank/DDBJ whole genome shotgun (WGS) entry which is preliminary data.</text>
</comment>
<dbReference type="EMBL" id="JAHTBI010000063">
    <property type="protein sequence ID" value="MBV6288846.1"/>
    <property type="molecule type" value="Genomic_DNA"/>
</dbReference>
<reference evidence="3" key="1">
    <citation type="journal article" date="2022" name="Int. J. Syst. Evol. Microbiol.">
        <title>Pseudomonas aegrilactucae sp. nov. and Pseudomonas morbosilactucae sp. nov., pathogens causing bacterial rot of lettuce in Japan.</title>
        <authorList>
            <person name="Sawada H."/>
            <person name="Fujikawa T."/>
            <person name="Satou M."/>
        </authorList>
    </citation>
    <scope>NUCLEOTIDE SEQUENCE</scope>
    <source>
        <strain evidence="3">MAFF 301350</strain>
    </source>
</reference>
<sequence length="281" mass="31033">MTLPGSSVRVGCYQLAPVIANPAYNLDRSRVAIAEAASRGAQLVVLPELAQSGYLFYDRAEAHALSEPRDGPTLAAWTRQAQRHQIIVVGGFCERLADGQVANSAVLIEPDGRRTFYRKAHLWDREAQIFTPGSEPPPVVDTYLGRIAMMICYDLEFPEWVRLTALRGAQLLCAPVNWPDSPRPGFQRPAEVIRVQANASVNRLFIIACDRCGEERGVNWVGGSTLTDADGYVLKGGKSVGNKQLLLADIDLQQALDKQVSTRNHVLRDRRPALYADLLRD</sequence>
<evidence type="ECO:0000259" key="2">
    <source>
        <dbReference type="PROSITE" id="PS50263"/>
    </source>
</evidence>
<keyword evidence="3" id="KW-0378">Hydrolase</keyword>
<dbReference type="PROSITE" id="PS50263">
    <property type="entry name" value="CN_HYDROLASE"/>
    <property type="match status" value="1"/>
</dbReference>
<reference evidence="3" key="2">
    <citation type="journal article" date="2023" name="Plant Pathol.">
        <title>Dismantling and reorganizing Pseudomonas marginalis sensu#lato.</title>
        <authorList>
            <person name="Sawada H."/>
            <person name="Fujikawa T."/>
            <person name="Satou M."/>
        </authorList>
    </citation>
    <scope>NUCLEOTIDE SEQUENCE</scope>
    <source>
        <strain evidence="3">MAFF 301350</strain>
    </source>
</reference>
<dbReference type="PANTHER" id="PTHR43674:SF2">
    <property type="entry name" value="BETA-UREIDOPROPIONASE"/>
    <property type="match status" value="1"/>
</dbReference>
<comment type="similarity">
    <text evidence="1">Belongs to the carbon-nitrogen hydrolase superfamily. NIT1/NIT2 family.</text>
</comment>
<dbReference type="RefSeq" id="WP_217976835.1">
    <property type="nucleotide sequence ID" value="NZ_JAHTBI010000063.1"/>
</dbReference>
<evidence type="ECO:0000313" key="4">
    <source>
        <dbReference type="Proteomes" id="UP001106592"/>
    </source>
</evidence>
<dbReference type="PROSITE" id="PS01227">
    <property type="entry name" value="UPF0012"/>
    <property type="match status" value="1"/>
</dbReference>
<dbReference type="PANTHER" id="PTHR43674">
    <property type="entry name" value="NITRILASE C965.09-RELATED"/>
    <property type="match status" value="1"/>
</dbReference>
<dbReference type="InterPro" id="IPR003010">
    <property type="entry name" value="C-N_Hydrolase"/>
</dbReference>
<evidence type="ECO:0000256" key="1">
    <source>
        <dbReference type="ARBA" id="ARBA00010613"/>
    </source>
</evidence>
<gene>
    <name evidence="3" type="ORF">KUO17_17735</name>
</gene>
<dbReference type="Proteomes" id="UP001106592">
    <property type="component" value="Unassembled WGS sequence"/>
</dbReference>
<dbReference type="GO" id="GO:0033388">
    <property type="term" value="P:putrescine biosynthetic process from arginine"/>
    <property type="evidence" value="ECO:0007669"/>
    <property type="project" value="TreeGrafter"/>
</dbReference>
<evidence type="ECO:0000313" key="3">
    <source>
        <dbReference type="EMBL" id="MBV6288846.1"/>
    </source>
</evidence>
<dbReference type="InterPro" id="IPR050345">
    <property type="entry name" value="Aliph_Amidase/BUP"/>
</dbReference>
<accession>A0A9Q2XLC8</accession>
<dbReference type="AlphaFoldDB" id="A0A9Q2XLC8"/>
<feature type="domain" description="CN hydrolase" evidence="2">
    <location>
        <begin position="8"/>
        <end position="252"/>
    </location>
</feature>
<keyword evidence="4" id="KW-1185">Reference proteome</keyword>
<dbReference type="Pfam" id="PF00795">
    <property type="entry name" value="CN_hydrolase"/>
    <property type="match status" value="1"/>
</dbReference>